<dbReference type="EMBL" id="CAJJDM010000047">
    <property type="protein sequence ID" value="CAD8071269.1"/>
    <property type="molecule type" value="Genomic_DNA"/>
</dbReference>
<evidence type="ECO:0000256" key="1">
    <source>
        <dbReference type="SAM" id="Coils"/>
    </source>
</evidence>
<organism evidence="2 3">
    <name type="scientific">Paramecium primaurelia</name>
    <dbReference type="NCBI Taxonomy" id="5886"/>
    <lineage>
        <taxon>Eukaryota</taxon>
        <taxon>Sar</taxon>
        <taxon>Alveolata</taxon>
        <taxon>Ciliophora</taxon>
        <taxon>Intramacronucleata</taxon>
        <taxon>Oligohymenophorea</taxon>
        <taxon>Peniculida</taxon>
        <taxon>Parameciidae</taxon>
        <taxon>Paramecium</taxon>
    </lineage>
</organism>
<feature type="coiled-coil region" evidence="1">
    <location>
        <begin position="9"/>
        <end position="36"/>
    </location>
</feature>
<comment type="caution">
    <text evidence="2">The sequence shown here is derived from an EMBL/GenBank/DDBJ whole genome shotgun (WGS) entry which is preliminary data.</text>
</comment>
<protein>
    <submittedName>
        <fullName evidence="2">Uncharacterized protein</fullName>
    </submittedName>
</protein>
<name>A0A8S1LVM1_PARPR</name>
<proteinExistence type="predicted"/>
<evidence type="ECO:0000313" key="3">
    <source>
        <dbReference type="Proteomes" id="UP000688137"/>
    </source>
</evidence>
<reference evidence="2" key="1">
    <citation type="submission" date="2021-01" db="EMBL/GenBank/DDBJ databases">
        <authorList>
            <consortium name="Genoscope - CEA"/>
            <person name="William W."/>
        </authorList>
    </citation>
    <scope>NUCLEOTIDE SEQUENCE</scope>
</reference>
<accession>A0A8S1LVM1</accession>
<keyword evidence="3" id="KW-1185">Reference proteome</keyword>
<dbReference type="OMA" id="RIKMQYK"/>
<sequence>MLILNTLMKKSLITNIKEEEMKLQSLELLNQNRKRSHSFDLPFINLLQQNQLSKMQPKFKNMLLIPYSSNYRNSARKSQRSEKHDIMDTISLTSNVAYETPQQKANIRRASQYDYISLKQRRLDSYAPYVFICQHNRDVAVYKKKKLNRIKMQYKFMKRSNLKKQQKIQRSRSSILQQQNKITHKRAKTISDQLYQGPILKLDIELEKKIQMLIYSQRFSRLILKRKTCIQEPQNNIFVSRDKLLRYQEVMAKKFDQVDSSCESSPQIVTKIQFKKTQFSKIQVSENTINQYLTPRVHCNQNLNIFNRKASHSVIAQYVIDKNKKIKGYVHEDQKLPLIKQSSLNEFNKYFLAQKRSIDIGRLSQQLIQSKSQDNGDKQIQLNQKQNQFINKQINILIQQKSDTQLNQNIRIRTLPNDINLSKNKTNLIRKLRPYFK</sequence>
<gene>
    <name evidence="2" type="ORF">PPRIM_AZ9-3.1.T0470069</name>
</gene>
<dbReference type="AlphaFoldDB" id="A0A8S1LVM1"/>
<keyword evidence="1" id="KW-0175">Coiled coil</keyword>
<dbReference type="Proteomes" id="UP000688137">
    <property type="component" value="Unassembled WGS sequence"/>
</dbReference>
<evidence type="ECO:0000313" key="2">
    <source>
        <dbReference type="EMBL" id="CAD8071269.1"/>
    </source>
</evidence>